<proteinExistence type="predicted"/>
<name>A0AC34FFH6_9BILA</name>
<organism evidence="1 2">
    <name type="scientific">Panagrolaimus sp. ES5</name>
    <dbReference type="NCBI Taxonomy" id="591445"/>
    <lineage>
        <taxon>Eukaryota</taxon>
        <taxon>Metazoa</taxon>
        <taxon>Ecdysozoa</taxon>
        <taxon>Nematoda</taxon>
        <taxon>Chromadorea</taxon>
        <taxon>Rhabditida</taxon>
        <taxon>Tylenchina</taxon>
        <taxon>Panagrolaimomorpha</taxon>
        <taxon>Panagrolaimoidea</taxon>
        <taxon>Panagrolaimidae</taxon>
        <taxon>Panagrolaimus</taxon>
    </lineage>
</organism>
<protein>
    <submittedName>
        <fullName evidence="2">Rab-GAP TBC domain-containing protein</fullName>
    </submittedName>
</protein>
<dbReference type="Proteomes" id="UP000887579">
    <property type="component" value="Unplaced"/>
</dbReference>
<accession>A0AC34FFH6</accession>
<reference evidence="2" key="1">
    <citation type="submission" date="2022-11" db="UniProtKB">
        <authorList>
            <consortium name="WormBaseParasite"/>
        </authorList>
    </citation>
    <scope>IDENTIFICATION</scope>
</reference>
<sequence>MKDYQPSSTAAAATVDSSLPRIQRIRNVPIERIPSPININNITIETNAATTIKIPKKLNEEDRFRLHSNLVERKIVPGAAFLPKIQHHHSNRSGITTTTPTLADQHHRRFDGFNNQHYPANSQQQQQPTYYNLRTTPFGESLRQKHRTNSPATSSSFNNSYEHQQQQQQQPSAAGIQLVAQYGVSQDTSHSTASTPSASRPKPFPGTYNNIRGGSLPTSHSINLPNHSYNYHRIQMPARHHPSPSPIPLQHQQHRNSNHHTNHQHHIHDSDNILPEIEASGLPQDPIIEAERQEPDYHLVESGSDILLSTKEDVPAPAPSSSGPSTTGTSGKGKMNPETDILDSSCSSDEDDDVVKNCDFEDGGNARGMNLTDRYGFVHKSPEDIEADKRQKERDRLKKELRHEAKWLRMIDEWKQRHPAKLPERIWKGVPEKLRSVVWQRMLGVEELKKGSKPNLYRELLMRARLVSPDIRQIDLDINRTYRDNLAFRKRYDVKQQSLFSVLAAYAMYNTEIGYCQGMSQIAGLFLMYMDEEDAFWSLHSLMISRRYTMHGMFAPGFPKLHRFQEHYEKILIKYLPKLRKHFDNEGVIPSYLTKWWFGCFLDRVPFPLALRVWDVFLYYGDSILIAMGYNIMQLHQKTLKKLSMEKCLDFIQSGLAKDFGYSFDQAMESLKKCLEKLQKDKMALPHPPPPNALPEIPVKPLGPILTRSMVDIRMDIAELHSKGSRANCGNEQHDMPVIPAPDYDGADNDRLFQVRNEKLLRTASAYQARRVHTNGPERQQQPLPPLGASGAGASITGGAQFPSHSRPMGNSLKQRPPQQSGRYYFEADPTPVPEAHEPSSPRQFNNSNNGATRNNGHKHSFV</sequence>
<dbReference type="WBParaSite" id="ES5_v2.g16176.t1">
    <property type="protein sequence ID" value="ES5_v2.g16176.t1"/>
    <property type="gene ID" value="ES5_v2.g16176"/>
</dbReference>
<evidence type="ECO:0000313" key="2">
    <source>
        <dbReference type="WBParaSite" id="ES5_v2.g16176.t1"/>
    </source>
</evidence>
<evidence type="ECO:0000313" key="1">
    <source>
        <dbReference type="Proteomes" id="UP000887579"/>
    </source>
</evidence>